<protein>
    <recommendedName>
        <fullName evidence="4">Phytanoyl-CoA dioxygenase</fullName>
    </recommendedName>
</protein>
<name>A0A1B4FZ16_9BURK</name>
<accession>A0A1B4FZ16</accession>
<evidence type="ECO:0000313" key="2">
    <source>
        <dbReference type="EMBL" id="AOJ08924.1"/>
    </source>
</evidence>
<dbReference type="PANTHER" id="PTHR20883:SF48">
    <property type="entry name" value="ECTOINE DIOXYGENASE"/>
    <property type="match status" value="1"/>
</dbReference>
<dbReference type="Gene3D" id="2.60.120.620">
    <property type="entry name" value="q2cbj1_9rhob like domain"/>
    <property type="match status" value="1"/>
</dbReference>
<dbReference type="GO" id="GO:0016706">
    <property type="term" value="F:2-oxoglutarate-dependent dioxygenase activity"/>
    <property type="evidence" value="ECO:0007669"/>
    <property type="project" value="UniProtKB-ARBA"/>
</dbReference>
<dbReference type="AlphaFoldDB" id="A0A1B4FZ16"/>
<dbReference type="GO" id="GO:0005506">
    <property type="term" value="F:iron ion binding"/>
    <property type="evidence" value="ECO:0007669"/>
    <property type="project" value="UniProtKB-ARBA"/>
</dbReference>
<dbReference type="EMBL" id="CP013389">
    <property type="protein sequence ID" value="AOJ08924.1"/>
    <property type="molecule type" value="Genomic_DNA"/>
</dbReference>
<reference evidence="2 3" key="1">
    <citation type="submission" date="2015-12" db="EMBL/GenBank/DDBJ databases">
        <title>Diversity of Burkholderia near neighbor genomes.</title>
        <authorList>
            <person name="Sahl J."/>
            <person name="Wagner D."/>
            <person name="Keim P."/>
        </authorList>
    </citation>
    <scope>NUCLEOTIDE SEQUENCE [LARGE SCALE GENOMIC DNA]</scope>
    <source>
        <strain evidence="2 3">BDU8</strain>
    </source>
</reference>
<dbReference type="InterPro" id="IPR008775">
    <property type="entry name" value="Phytyl_CoA_dOase-like"/>
</dbReference>
<evidence type="ECO:0000313" key="3">
    <source>
        <dbReference type="Proteomes" id="UP000067711"/>
    </source>
</evidence>
<dbReference type="Pfam" id="PF05721">
    <property type="entry name" value="PhyH"/>
    <property type="match status" value="1"/>
</dbReference>
<dbReference type="PANTHER" id="PTHR20883">
    <property type="entry name" value="PHYTANOYL-COA DIOXYGENASE DOMAIN CONTAINING 1"/>
    <property type="match status" value="1"/>
</dbReference>
<proteinExistence type="predicted"/>
<organism evidence="2 3">
    <name type="scientific">Burkholderia mayonis</name>
    <dbReference type="NCBI Taxonomy" id="1385591"/>
    <lineage>
        <taxon>Bacteria</taxon>
        <taxon>Pseudomonadati</taxon>
        <taxon>Pseudomonadota</taxon>
        <taxon>Betaproteobacteria</taxon>
        <taxon>Burkholderiales</taxon>
        <taxon>Burkholderiaceae</taxon>
        <taxon>Burkholderia</taxon>
        <taxon>pseudomallei group</taxon>
    </lineage>
</organism>
<dbReference type="Proteomes" id="UP000067711">
    <property type="component" value="Chromosome 1"/>
</dbReference>
<gene>
    <name evidence="2" type="ORF">WS71_16130</name>
</gene>
<dbReference type="SUPFAM" id="SSF51197">
    <property type="entry name" value="Clavaminate synthase-like"/>
    <property type="match status" value="1"/>
</dbReference>
<comment type="cofactor">
    <cofactor evidence="1">
        <name>Fe(2+)</name>
        <dbReference type="ChEBI" id="CHEBI:29033"/>
    </cofactor>
</comment>
<dbReference type="RefSeq" id="WP_066487341.1">
    <property type="nucleotide sequence ID" value="NZ_CP013389.1"/>
</dbReference>
<evidence type="ECO:0008006" key="4">
    <source>
        <dbReference type="Google" id="ProtNLM"/>
    </source>
</evidence>
<evidence type="ECO:0000256" key="1">
    <source>
        <dbReference type="ARBA" id="ARBA00001954"/>
    </source>
</evidence>
<sequence length="278" mass="30477">MNTLRDSFHERGYVRLSHRDTQIDLARIEAEYDRLASQAARRLLENPGASADTGAVIAVAERADPRTLCRFEYLAGASAYVKQSLVPRLAHLIESVLGEPVSLFKDKCNLKLPGGGAFTAHQDITAYRHFPTRYQVTAALALDPAVEANGGLEMADAWDGLSAGAPSARTPRGLLAALPSYEGGPRNGDIVDELAARMTWTLVEAQPGDVILFDSYVPHRSEPNRSGATRRMLFFTFNPASEGGLYELYYRAKRSRPDNPIFHVATPTRHSAVQEAPK</sequence>